<keyword evidence="1" id="KW-0443">Lipid metabolism</keyword>
<keyword evidence="2" id="KW-1133">Transmembrane helix</keyword>
<comment type="function">
    <text evidence="1">Lipid phosphatase which dephosphorylates phosphatidylglycerophosphate (PGP) to phosphatidylglycerol (PG).</text>
</comment>
<evidence type="ECO:0000259" key="3">
    <source>
        <dbReference type="Pfam" id="PF04608"/>
    </source>
</evidence>
<comment type="pathway">
    <text evidence="1">Phospholipid metabolism; phosphatidylglycerol biosynthesis; phosphatidylglycerol from CDP-diacylglycerol: step 2/2.</text>
</comment>
<dbReference type="GO" id="GO:0009395">
    <property type="term" value="P:phospholipid catabolic process"/>
    <property type="evidence" value="ECO:0007669"/>
    <property type="project" value="UniProtKB-KW"/>
</dbReference>
<evidence type="ECO:0000313" key="5">
    <source>
        <dbReference type="Proteomes" id="UP000275394"/>
    </source>
</evidence>
<dbReference type="Proteomes" id="UP000275394">
    <property type="component" value="Unassembled WGS sequence"/>
</dbReference>
<accession>A0A3N2DQP0</accession>
<dbReference type="InterPro" id="IPR036681">
    <property type="entry name" value="PgpA-like_sf"/>
</dbReference>
<dbReference type="EC" id="3.1.3.27" evidence="1"/>
<feature type="domain" description="YutG/PgpA" evidence="3">
    <location>
        <begin position="26"/>
        <end position="162"/>
    </location>
</feature>
<keyword evidence="1" id="KW-1003">Cell membrane</keyword>
<dbReference type="PIRSF" id="PIRSF006162">
    <property type="entry name" value="PgpA"/>
    <property type="match status" value="1"/>
</dbReference>
<evidence type="ECO:0000313" key="4">
    <source>
        <dbReference type="EMBL" id="ROS01625.1"/>
    </source>
</evidence>
<dbReference type="InterPro" id="IPR026037">
    <property type="entry name" value="PgpA"/>
</dbReference>
<dbReference type="GO" id="GO:0005886">
    <property type="term" value="C:plasma membrane"/>
    <property type="evidence" value="ECO:0007669"/>
    <property type="project" value="UniProtKB-SubCell"/>
</dbReference>
<dbReference type="RefSeq" id="WP_123712396.1">
    <property type="nucleotide sequence ID" value="NZ_RKHR01000004.1"/>
</dbReference>
<comment type="subcellular location">
    <subcellularLocation>
        <location evidence="1">Cell inner membrane</location>
        <topology evidence="1">Multi-pass membrane protein</topology>
    </subcellularLocation>
</comment>
<dbReference type="InterPro" id="IPR007686">
    <property type="entry name" value="YutG/PgpA"/>
</dbReference>
<keyword evidence="1" id="KW-0460">Magnesium</keyword>
<dbReference type="GO" id="GO:0046872">
    <property type="term" value="F:metal ion binding"/>
    <property type="evidence" value="ECO:0007669"/>
    <property type="project" value="UniProtKB-KW"/>
</dbReference>
<dbReference type="PANTHER" id="PTHR36305:SF1">
    <property type="entry name" value="PHOSPHATIDYLGLYCEROPHOSPHATASE A"/>
    <property type="match status" value="1"/>
</dbReference>
<keyword evidence="1" id="KW-0479">Metal-binding</keyword>
<keyword evidence="1" id="KW-0442">Lipid degradation</keyword>
<dbReference type="UniPathway" id="UPA00084">
    <property type="reaction ID" value="UER00504"/>
</dbReference>
<comment type="caution">
    <text evidence="4">The sequence shown here is derived from an EMBL/GenBank/DDBJ whole genome shotgun (WGS) entry which is preliminary data.</text>
</comment>
<sequence>MSNEESVTQSESELPLPHNNFVHYAAFGFGSGMAPKAPGTFGTVMGVFIYVALLQGWSPWWYLIMLLSTTAVGIYLCHRTAAELQVHDHPGIVWDEFVGYWITMFLAPSGWLWIVLGFVYFRCFDILKPWPISWLDKRVEGGFGIMVDDILAGVFAMLLLQLTALLVL</sequence>
<keyword evidence="1" id="KW-0997">Cell inner membrane</keyword>
<feature type="transmembrane region" description="Helical" evidence="2">
    <location>
        <begin position="60"/>
        <end position="77"/>
    </location>
</feature>
<reference evidence="4 5" key="1">
    <citation type="submission" date="2018-11" db="EMBL/GenBank/DDBJ databases">
        <title>Genomic Encyclopedia of Type Strains, Phase IV (KMG-IV): sequencing the most valuable type-strain genomes for metagenomic binning, comparative biology and taxonomic classification.</title>
        <authorList>
            <person name="Goeker M."/>
        </authorList>
    </citation>
    <scope>NUCLEOTIDE SEQUENCE [LARGE SCALE GENOMIC DNA]</scope>
    <source>
        <strain evidence="4 5">DSM 100316</strain>
    </source>
</reference>
<comment type="cofactor">
    <cofactor evidence="1">
        <name>Mg(2+)</name>
        <dbReference type="ChEBI" id="CHEBI:18420"/>
    </cofactor>
</comment>
<keyword evidence="1" id="KW-0378">Hydrolase</keyword>
<dbReference type="PANTHER" id="PTHR36305">
    <property type="entry name" value="PHOSPHATIDYLGLYCEROPHOSPHATASE A"/>
    <property type="match status" value="1"/>
</dbReference>
<dbReference type="SUPFAM" id="SSF101307">
    <property type="entry name" value="YutG-like"/>
    <property type="match status" value="1"/>
</dbReference>
<feature type="transmembrane region" description="Helical" evidence="2">
    <location>
        <begin position="141"/>
        <end position="167"/>
    </location>
</feature>
<dbReference type="GO" id="GO:0008962">
    <property type="term" value="F:phosphatidylglycerophosphatase activity"/>
    <property type="evidence" value="ECO:0007669"/>
    <property type="project" value="UniProtKB-EC"/>
</dbReference>
<dbReference type="CDD" id="cd06971">
    <property type="entry name" value="PgpA"/>
    <property type="match status" value="1"/>
</dbReference>
<dbReference type="EMBL" id="RKHR01000004">
    <property type="protein sequence ID" value="ROS01625.1"/>
    <property type="molecule type" value="Genomic_DNA"/>
</dbReference>
<dbReference type="GO" id="GO:0006655">
    <property type="term" value="P:phosphatidylglycerol biosynthetic process"/>
    <property type="evidence" value="ECO:0007669"/>
    <property type="project" value="UniProtKB-UniPathway"/>
</dbReference>
<feature type="transmembrane region" description="Helical" evidence="2">
    <location>
        <begin position="37"/>
        <end position="54"/>
    </location>
</feature>
<keyword evidence="1 2" id="KW-0472">Membrane</keyword>
<keyword evidence="1" id="KW-1208">Phospholipid metabolism</keyword>
<comment type="catalytic activity">
    <reaction evidence="1">
        <text>a 1,2-diacyl-sn-glycero-3-phospho-(1'-sn-glycero-3'-phosphate) + H2O = a 1,2-diacyl-sn-glycero-3-phospho-(1'-sn-glycerol) + phosphate</text>
        <dbReference type="Rhea" id="RHEA:33751"/>
        <dbReference type="ChEBI" id="CHEBI:15377"/>
        <dbReference type="ChEBI" id="CHEBI:43474"/>
        <dbReference type="ChEBI" id="CHEBI:60110"/>
        <dbReference type="ChEBI" id="CHEBI:64716"/>
        <dbReference type="EC" id="3.1.3.27"/>
    </reaction>
</comment>
<proteinExistence type="predicted"/>
<keyword evidence="1" id="KW-0595">Phospholipid degradation</keyword>
<dbReference type="OrthoDB" id="9804091at2"/>
<dbReference type="Pfam" id="PF04608">
    <property type="entry name" value="PgpA"/>
    <property type="match status" value="1"/>
</dbReference>
<protein>
    <recommendedName>
        <fullName evidence="1">Phosphatidylglycerophosphatase A</fullName>
        <ecNumber evidence="1">3.1.3.27</ecNumber>
    </recommendedName>
    <alternativeName>
        <fullName evidence="1">Phosphatidylglycerolphosphate phosphatase A</fullName>
    </alternativeName>
</protein>
<keyword evidence="1 2" id="KW-0812">Transmembrane</keyword>
<keyword evidence="5" id="KW-1185">Reference proteome</keyword>
<dbReference type="AlphaFoldDB" id="A0A3N2DQP0"/>
<name>A0A3N2DQP0_9GAMM</name>
<organism evidence="4 5">
    <name type="scientific">Sinobacterium caligoides</name>
    <dbReference type="NCBI Taxonomy" id="933926"/>
    <lineage>
        <taxon>Bacteria</taxon>
        <taxon>Pseudomonadati</taxon>
        <taxon>Pseudomonadota</taxon>
        <taxon>Gammaproteobacteria</taxon>
        <taxon>Cellvibrionales</taxon>
        <taxon>Spongiibacteraceae</taxon>
        <taxon>Sinobacterium</taxon>
    </lineage>
</organism>
<gene>
    <name evidence="4" type="ORF">EDC56_2069</name>
</gene>
<evidence type="ECO:0000256" key="2">
    <source>
        <dbReference type="SAM" id="Phobius"/>
    </source>
</evidence>
<feature type="transmembrane region" description="Helical" evidence="2">
    <location>
        <begin position="98"/>
        <end position="121"/>
    </location>
</feature>
<evidence type="ECO:0000256" key="1">
    <source>
        <dbReference type="PIRNR" id="PIRNR006162"/>
    </source>
</evidence>